<protein>
    <submittedName>
        <fullName evidence="2">Calpain-like cysteine peptidase, Clan CA, family C2</fullName>
    </submittedName>
</protein>
<dbReference type="Gene3D" id="2.60.40.1180">
    <property type="entry name" value="Golgi alpha-mannosidase II"/>
    <property type="match status" value="1"/>
</dbReference>
<keyword evidence="3" id="KW-1185">Reference proteome</keyword>
<dbReference type="Pfam" id="PF09149">
    <property type="entry name" value="DUF1935"/>
    <property type="match status" value="1"/>
</dbReference>
<sequence>MGCGSSSPAVASRTKPGEMLARPTFFGNEKVPLFNGLLYRIVNTESCEWAFFNNSRDYEFHVKYLFGLDSQISTLGDTTLERGDDGLLCGCIVYPLETKMFISGMVDGYESKLEALPLTEEYFALHPDLDEDKYYQRLAPPKASEF</sequence>
<proteinExistence type="predicted"/>
<dbReference type="SUPFAM" id="SSF101601">
    <property type="entry name" value="Smp-1-like"/>
    <property type="match status" value="1"/>
</dbReference>
<dbReference type="EMBL" id="ATMH01000359">
    <property type="protein sequence ID" value="EPY36883.1"/>
    <property type="molecule type" value="Genomic_DNA"/>
</dbReference>
<evidence type="ECO:0000259" key="1">
    <source>
        <dbReference type="Pfam" id="PF09149"/>
    </source>
</evidence>
<feature type="domain" description="DUF1935" evidence="1">
    <location>
        <begin position="21"/>
        <end position="118"/>
    </location>
</feature>
<dbReference type="InterPro" id="IPR013780">
    <property type="entry name" value="Glyco_hydro_b"/>
</dbReference>
<evidence type="ECO:0000313" key="3">
    <source>
        <dbReference type="Proteomes" id="UP000015354"/>
    </source>
</evidence>
<dbReference type="OrthoDB" id="256032at2759"/>
<dbReference type="PANTHER" id="PTHR47047">
    <property type="entry name" value="PUTATIVE-RELATED-RELATED"/>
    <property type="match status" value="1"/>
</dbReference>
<name>S9V7R0_9TRYP</name>
<organism evidence="2 3">
    <name type="scientific">Strigomonas culicis</name>
    <dbReference type="NCBI Taxonomy" id="28005"/>
    <lineage>
        <taxon>Eukaryota</taxon>
        <taxon>Discoba</taxon>
        <taxon>Euglenozoa</taxon>
        <taxon>Kinetoplastea</taxon>
        <taxon>Metakinetoplastina</taxon>
        <taxon>Trypanosomatida</taxon>
        <taxon>Trypanosomatidae</taxon>
        <taxon>Strigomonadinae</taxon>
        <taxon>Strigomonas</taxon>
    </lineage>
</organism>
<dbReference type="AlphaFoldDB" id="S9V7R0"/>
<evidence type="ECO:0000313" key="2">
    <source>
        <dbReference type="EMBL" id="EPY36883.1"/>
    </source>
</evidence>
<accession>S9V7R0</accession>
<dbReference type="PANTHER" id="PTHR47047:SF6">
    <property type="entry name" value="PROTEIN, PUTATIVE CALPAIN-LIKE CYSTEINE PEPTIDASE, CLAN CA, FAMILY C2-RELATED"/>
    <property type="match status" value="1"/>
</dbReference>
<dbReference type="InterPro" id="IPR036310">
    <property type="entry name" value="Smp-1-like_sf"/>
</dbReference>
<gene>
    <name evidence="2" type="ORF">STCU_00359</name>
</gene>
<dbReference type="InterPro" id="IPR015232">
    <property type="entry name" value="DUF1935"/>
</dbReference>
<comment type="caution">
    <text evidence="2">The sequence shown here is derived from an EMBL/GenBank/DDBJ whole genome shotgun (WGS) entry which is preliminary data.</text>
</comment>
<dbReference type="Proteomes" id="UP000015354">
    <property type="component" value="Unassembled WGS sequence"/>
</dbReference>
<reference evidence="2 3" key="1">
    <citation type="journal article" date="2013" name="PLoS ONE">
        <title>Predicting the Proteins of Angomonas deanei, Strigomonas culicis and Their Respective Endosymbionts Reveals New Aspects of the Trypanosomatidae Family.</title>
        <authorList>
            <person name="Motta M.C."/>
            <person name="Martins A.C."/>
            <person name="de Souza S.S."/>
            <person name="Catta-Preta C.M."/>
            <person name="Silva R."/>
            <person name="Klein C.C."/>
            <person name="de Almeida L.G."/>
            <person name="de Lima Cunha O."/>
            <person name="Ciapina L.P."/>
            <person name="Brocchi M."/>
            <person name="Colabardini A.C."/>
            <person name="de Araujo Lima B."/>
            <person name="Machado C.R."/>
            <person name="de Almeida Soares C.M."/>
            <person name="Probst C.M."/>
            <person name="de Menezes C.B."/>
            <person name="Thompson C.E."/>
            <person name="Bartholomeu D.C."/>
            <person name="Gradia D.F."/>
            <person name="Pavoni D.P."/>
            <person name="Grisard E.C."/>
            <person name="Fantinatti-Garboggini F."/>
            <person name="Marchini F.K."/>
            <person name="Rodrigues-Luiz G.F."/>
            <person name="Wagner G."/>
            <person name="Goldman G.H."/>
            <person name="Fietto J.L."/>
            <person name="Elias M.C."/>
            <person name="Goldman M.H."/>
            <person name="Sagot M.F."/>
            <person name="Pereira M."/>
            <person name="Stoco P.H."/>
            <person name="de Mendonca-Neto R.P."/>
            <person name="Teixeira S.M."/>
            <person name="Maciel T.E."/>
            <person name="de Oliveira Mendes T.A."/>
            <person name="Urmenyi T.P."/>
            <person name="de Souza W."/>
            <person name="Schenkman S."/>
            <person name="de Vasconcelos A.T."/>
        </authorList>
    </citation>
    <scope>NUCLEOTIDE SEQUENCE [LARGE SCALE GENOMIC DNA]</scope>
</reference>